<sequence length="170" mass="18825">MPYEITEGYVPGCIGRVVSLHAAYYSREVGFGLPFEARVAGEMAAFLQRLRTGRDGLWLARDEAGEIHGSIAIDAMHADGEGAHLRWFICSDATRGSGLGRQLLARAIAHCDALGFARIHLHTFAGLDAARHLYESHGFRLIQEQAGEQWGRVVNEQRFERDAAMRGHSH</sequence>
<name>A0ABU5DT46_9BURK</name>
<protein>
    <submittedName>
        <fullName evidence="3">GNAT family N-acetyltransferase</fullName>
    </submittedName>
</protein>
<reference evidence="3 4" key="1">
    <citation type="submission" date="2023-11" db="EMBL/GenBank/DDBJ databases">
        <title>Paucibacter sp. nov., isolated from fresh soil in Korea.</title>
        <authorList>
            <person name="Le N.T.T."/>
        </authorList>
    </citation>
    <scope>NUCLEOTIDE SEQUENCE [LARGE SCALE GENOMIC DNA]</scope>
    <source>
        <strain evidence="3 4">R3-3</strain>
    </source>
</reference>
<keyword evidence="4" id="KW-1185">Reference proteome</keyword>
<dbReference type="PROSITE" id="PS51186">
    <property type="entry name" value="GNAT"/>
    <property type="match status" value="1"/>
</dbReference>
<proteinExistence type="predicted"/>
<dbReference type="Pfam" id="PF00583">
    <property type="entry name" value="Acetyltransf_1"/>
    <property type="match status" value="1"/>
</dbReference>
<accession>A0ABU5DT46</accession>
<dbReference type="Proteomes" id="UP001285263">
    <property type="component" value="Unassembled WGS sequence"/>
</dbReference>
<dbReference type="InterPro" id="IPR016181">
    <property type="entry name" value="Acyl_CoA_acyltransferase"/>
</dbReference>
<dbReference type="Gene3D" id="3.40.630.30">
    <property type="match status" value="1"/>
</dbReference>
<dbReference type="InterPro" id="IPR000182">
    <property type="entry name" value="GNAT_dom"/>
</dbReference>
<dbReference type="RefSeq" id="WP_320426304.1">
    <property type="nucleotide sequence ID" value="NZ_JAXCLA010000010.1"/>
</dbReference>
<keyword evidence="1" id="KW-0808">Transferase</keyword>
<dbReference type="EMBL" id="JAXCLA010000010">
    <property type="protein sequence ID" value="MDY0748332.1"/>
    <property type="molecule type" value="Genomic_DNA"/>
</dbReference>
<comment type="caution">
    <text evidence="3">The sequence shown here is derived from an EMBL/GenBank/DDBJ whole genome shotgun (WGS) entry which is preliminary data.</text>
</comment>
<dbReference type="PANTHER" id="PTHR13947">
    <property type="entry name" value="GNAT FAMILY N-ACETYLTRANSFERASE"/>
    <property type="match status" value="1"/>
</dbReference>
<dbReference type="CDD" id="cd04301">
    <property type="entry name" value="NAT_SF"/>
    <property type="match status" value="1"/>
</dbReference>
<feature type="domain" description="N-acetyltransferase" evidence="2">
    <location>
        <begin position="18"/>
        <end position="160"/>
    </location>
</feature>
<dbReference type="PANTHER" id="PTHR13947:SF37">
    <property type="entry name" value="LD18367P"/>
    <property type="match status" value="1"/>
</dbReference>
<evidence type="ECO:0000259" key="2">
    <source>
        <dbReference type="PROSITE" id="PS51186"/>
    </source>
</evidence>
<dbReference type="SUPFAM" id="SSF55729">
    <property type="entry name" value="Acyl-CoA N-acyltransferases (Nat)"/>
    <property type="match status" value="1"/>
</dbReference>
<dbReference type="InterPro" id="IPR050769">
    <property type="entry name" value="NAT_camello-type"/>
</dbReference>
<evidence type="ECO:0000313" key="3">
    <source>
        <dbReference type="EMBL" id="MDY0748332.1"/>
    </source>
</evidence>
<gene>
    <name evidence="3" type="ORF">SNE35_27790</name>
</gene>
<evidence type="ECO:0000256" key="1">
    <source>
        <dbReference type="ARBA" id="ARBA00022679"/>
    </source>
</evidence>
<organism evidence="3 4">
    <name type="scientific">Roseateles agri</name>
    <dbReference type="NCBI Taxonomy" id="3098619"/>
    <lineage>
        <taxon>Bacteria</taxon>
        <taxon>Pseudomonadati</taxon>
        <taxon>Pseudomonadota</taxon>
        <taxon>Betaproteobacteria</taxon>
        <taxon>Burkholderiales</taxon>
        <taxon>Sphaerotilaceae</taxon>
        <taxon>Roseateles</taxon>
    </lineage>
</organism>
<evidence type="ECO:0000313" key="4">
    <source>
        <dbReference type="Proteomes" id="UP001285263"/>
    </source>
</evidence>